<keyword evidence="13" id="KW-0812">Transmembrane</keyword>
<dbReference type="InterPro" id="IPR023346">
    <property type="entry name" value="Lysozyme-like_dom_sf"/>
</dbReference>
<protein>
    <recommendedName>
        <fullName evidence="10">peptidoglycan glycosyltransferase</fullName>
        <ecNumber evidence="10">2.4.99.28</ecNumber>
    </recommendedName>
</protein>
<evidence type="ECO:0000256" key="11">
    <source>
        <dbReference type="ARBA" id="ARBA00049902"/>
    </source>
</evidence>
<evidence type="ECO:0000256" key="8">
    <source>
        <dbReference type="ARBA" id="ARBA00022801"/>
    </source>
</evidence>
<evidence type="ECO:0000313" key="17">
    <source>
        <dbReference type="EMBL" id="TCS88173.1"/>
    </source>
</evidence>
<dbReference type="InterPro" id="IPR001264">
    <property type="entry name" value="Glyco_trans_51"/>
</dbReference>
<evidence type="ECO:0000256" key="13">
    <source>
        <dbReference type="SAM" id="Phobius"/>
    </source>
</evidence>
<keyword evidence="13" id="KW-0472">Membrane</keyword>
<feature type="transmembrane region" description="Helical" evidence="13">
    <location>
        <begin position="20"/>
        <end position="37"/>
    </location>
</feature>
<dbReference type="Proteomes" id="UP000295807">
    <property type="component" value="Unassembled WGS sequence"/>
</dbReference>
<organism evidence="17 18">
    <name type="scientific">Anseongella ginsenosidimutans</name>
    <dbReference type="NCBI Taxonomy" id="496056"/>
    <lineage>
        <taxon>Bacteria</taxon>
        <taxon>Pseudomonadati</taxon>
        <taxon>Bacteroidota</taxon>
        <taxon>Sphingobacteriia</taxon>
        <taxon>Sphingobacteriales</taxon>
        <taxon>Sphingobacteriaceae</taxon>
        <taxon>Anseongella</taxon>
    </lineage>
</organism>
<keyword evidence="9" id="KW-0511">Multifunctional enzyme</keyword>
<keyword evidence="4" id="KW-0121">Carboxypeptidase</keyword>
<dbReference type="PANTHER" id="PTHR32282">
    <property type="entry name" value="BINDING PROTEIN TRANSPEPTIDASE, PUTATIVE-RELATED"/>
    <property type="match status" value="1"/>
</dbReference>
<keyword evidence="13" id="KW-1133">Transmembrane helix</keyword>
<feature type="compositionally biased region" description="Basic and acidic residues" evidence="12">
    <location>
        <begin position="509"/>
        <end position="528"/>
    </location>
</feature>
<proteinExistence type="inferred from homology"/>
<feature type="region of interest" description="Disordered" evidence="12">
    <location>
        <begin position="497"/>
        <end position="528"/>
    </location>
</feature>
<dbReference type="EC" id="2.4.99.28" evidence="10"/>
<comment type="catalytic activity">
    <reaction evidence="11">
        <text>[GlcNAc-(1-&gt;4)-Mur2Ac(oyl-L-Ala-gamma-D-Glu-L-Lys-D-Ala-D-Ala)](n)-di-trans,octa-cis-undecaprenyl diphosphate + beta-D-GlcNAc-(1-&gt;4)-Mur2Ac(oyl-L-Ala-gamma-D-Glu-L-Lys-D-Ala-D-Ala)-di-trans,octa-cis-undecaprenyl diphosphate = [GlcNAc-(1-&gt;4)-Mur2Ac(oyl-L-Ala-gamma-D-Glu-L-Lys-D-Ala-D-Ala)](n+1)-di-trans,octa-cis-undecaprenyl diphosphate + di-trans,octa-cis-undecaprenyl diphosphate + H(+)</text>
        <dbReference type="Rhea" id="RHEA:23708"/>
        <dbReference type="Rhea" id="RHEA-COMP:9602"/>
        <dbReference type="Rhea" id="RHEA-COMP:9603"/>
        <dbReference type="ChEBI" id="CHEBI:15378"/>
        <dbReference type="ChEBI" id="CHEBI:58405"/>
        <dbReference type="ChEBI" id="CHEBI:60033"/>
        <dbReference type="ChEBI" id="CHEBI:78435"/>
        <dbReference type="EC" id="2.4.99.28"/>
    </reaction>
</comment>
<evidence type="ECO:0000256" key="3">
    <source>
        <dbReference type="ARBA" id="ARBA00007739"/>
    </source>
</evidence>
<evidence type="ECO:0000256" key="6">
    <source>
        <dbReference type="ARBA" id="ARBA00022676"/>
    </source>
</evidence>
<name>A0A4R3KTR8_9SPHI</name>
<dbReference type="Gene3D" id="3.40.710.10">
    <property type="entry name" value="DD-peptidase/beta-lactamase superfamily"/>
    <property type="match status" value="1"/>
</dbReference>
<feature type="domain" description="Penicillin-binding C-terminal" evidence="16">
    <location>
        <begin position="737"/>
        <end position="818"/>
    </location>
</feature>
<evidence type="ECO:0000256" key="10">
    <source>
        <dbReference type="ARBA" id="ARBA00044770"/>
    </source>
</evidence>
<feature type="domain" description="Penicillin-binding protein transpeptidase" evidence="14">
    <location>
        <begin position="322"/>
        <end position="445"/>
    </location>
</feature>
<keyword evidence="18" id="KW-1185">Reference proteome</keyword>
<dbReference type="Pfam" id="PF00905">
    <property type="entry name" value="Transpeptidase"/>
    <property type="match status" value="1"/>
</dbReference>
<dbReference type="SUPFAM" id="SSF53955">
    <property type="entry name" value="Lysozyme-like"/>
    <property type="match status" value="1"/>
</dbReference>
<dbReference type="EMBL" id="SMAD01000003">
    <property type="protein sequence ID" value="TCS88173.1"/>
    <property type="molecule type" value="Genomic_DNA"/>
</dbReference>
<evidence type="ECO:0000256" key="12">
    <source>
        <dbReference type="SAM" id="MobiDB-lite"/>
    </source>
</evidence>
<dbReference type="GO" id="GO:0009252">
    <property type="term" value="P:peptidoglycan biosynthetic process"/>
    <property type="evidence" value="ECO:0007669"/>
    <property type="project" value="TreeGrafter"/>
</dbReference>
<evidence type="ECO:0000256" key="4">
    <source>
        <dbReference type="ARBA" id="ARBA00022645"/>
    </source>
</evidence>
<dbReference type="RefSeq" id="WP_225975067.1">
    <property type="nucleotide sequence ID" value="NZ_CP042432.1"/>
</dbReference>
<gene>
    <name evidence="17" type="ORF">EDD80_10334</name>
</gene>
<evidence type="ECO:0000256" key="7">
    <source>
        <dbReference type="ARBA" id="ARBA00022679"/>
    </source>
</evidence>
<dbReference type="InterPro" id="IPR012338">
    <property type="entry name" value="Beta-lactam/transpept-like"/>
</dbReference>
<keyword evidence="6" id="KW-0328">Glycosyltransferase</keyword>
<comment type="caution">
    <text evidence="17">The sequence shown here is derived from an EMBL/GenBank/DDBJ whole genome shotgun (WGS) entry which is preliminary data.</text>
</comment>
<dbReference type="InterPro" id="IPR001460">
    <property type="entry name" value="PCN-bd_Tpept"/>
</dbReference>
<accession>A0A4R3KTR8</accession>
<comment type="similarity">
    <text evidence="3">In the N-terminal section; belongs to the glycosyltransferase 51 family.</text>
</comment>
<evidence type="ECO:0000256" key="2">
    <source>
        <dbReference type="ARBA" id="ARBA00007090"/>
    </source>
</evidence>
<feature type="domain" description="Glycosyl transferase family 51" evidence="15">
    <location>
        <begin position="72"/>
        <end position="230"/>
    </location>
</feature>
<dbReference type="Pfam" id="PF00912">
    <property type="entry name" value="Transgly"/>
    <property type="match status" value="1"/>
</dbReference>
<dbReference type="InterPro" id="IPR036950">
    <property type="entry name" value="PBP_transglycosylase"/>
</dbReference>
<keyword evidence="7" id="KW-0808">Transferase</keyword>
<reference evidence="17 18" key="1">
    <citation type="submission" date="2019-03" db="EMBL/GenBank/DDBJ databases">
        <title>Genomic Encyclopedia of Type Strains, Phase IV (KMG-IV): sequencing the most valuable type-strain genomes for metagenomic binning, comparative biology and taxonomic classification.</title>
        <authorList>
            <person name="Goeker M."/>
        </authorList>
    </citation>
    <scope>NUCLEOTIDE SEQUENCE [LARGE SCALE GENOMIC DNA]</scope>
    <source>
        <strain evidence="17 18">DSM 21100</strain>
    </source>
</reference>
<dbReference type="GO" id="GO:0004180">
    <property type="term" value="F:carboxypeptidase activity"/>
    <property type="evidence" value="ECO:0007669"/>
    <property type="project" value="UniProtKB-KW"/>
</dbReference>
<comment type="similarity">
    <text evidence="2">In the C-terminal section; belongs to the transpeptidase family.</text>
</comment>
<evidence type="ECO:0000256" key="5">
    <source>
        <dbReference type="ARBA" id="ARBA00022670"/>
    </source>
</evidence>
<dbReference type="Pfam" id="PF06832">
    <property type="entry name" value="BiPBP_C"/>
    <property type="match status" value="1"/>
</dbReference>
<evidence type="ECO:0000256" key="9">
    <source>
        <dbReference type="ARBA" id="ARBA00023268"/>
    </source>
</evidence>
<dbReference type="Gene3D" id="1.10.3810.10">
    <property type="entry name" value="Biosynthetic peptidoglycan transglycosylase-like"/>
    <property type="match status" value="1"/>
</dbReference>
<evidence type="ECO:0000256" key="1">
    <source>
        <dbReference type="ARBA" id="ARBA00004752"/>
    </source>
</evidence>
<evidence type="ECO:0000313" key="18">
    <source>
        <dbReference type="Proteomes" id="UP000295807"/>
    </source>
</evidence>
<dbReference type="SUPFAM" id="SSF56601">
    <property type="entry name" value="beta-lactamase/transpeptidase-like"/>
    <property type="match status" value="1"/>
</dbReference>
<dbReference type="GO" id="GO:0030288">
    <property type="term" value="C:outer membrane-bounded periplasmic space"/>
    <property type="evidence" value="ECO:0007669"/>
    <property type="project" value="TreeGrafter"/>
</dbReference>
<comment type="pathway">
    <text evidence="1">Cell wall biogenesis; peptidoglycan biosynthesis.</text>
</comment>
<evidence type="ECO:0000259" key="16">
    <source>
        <dbReference type="Pfam" id="PF06832"/>
    </source>
</evidence>
<dbReference type="InterPro" id="IPR050396">
    <property type="entry name" value="Glycosyltr_51/Transpeptidase"/>
</dbReference>
<dbReference type="GO" id="GO:0006508">
    <property type="term" value="P:proteolysis"/>
    <property type="evidence" value="ECO:0007669"/>
    <property type="project" value="UniProtKB-KW"/>
</dbReference>
<dbReference type="GO" id="GO:0008955">
    <property type="term" value="F:peptidoglycan glycosyltransferase activity"/>
    <property type="evidence" value="ECO:0007669"/>
    <property type="project" value="UniProtKB-EC"/>
</dbReference>
<dbReference type="InterPro" id="IPR009647">
    <property type="entry name" value="PBP_C"/>
</dbReference>
<sequence>MLRIWQVIQLRVCGLRKEWLLSGAVYFSFLLLFWFSLPDPLFRTPTSYLIESREGVLLGARVARDGQWRFPPGADVPEKFSKAIIAFEDKRFYSHPGFDILALGRAFFQNIKAGSIVSGGSTLSMQVIRLSRNKPRTIWQKCLEIMLAIRLELTYSKEEVLALYARNAPFGGNVVGLEAASWRYFGRSPEQLSWGETAALAVLPNSPSLVYPGKNSRALLLKRNRLLEKLSREGVIDPLTGKLAMQEPLPGEPLDLPQRAPHLLTRFYKEHVAAAGKNSGDPVSALTTRARTTLSASLQEKVNDIIGLHHRRLKANGVNNAAALVLEVETGAALAYVGNVYAPEDPEVESYVDVIPAPRSPGSTLKPVLYAAMLSEGMLLPNTLVADIPTRIAGFTPHNFDLEYSGAVPAGRALSRSLNIPAVKMLQEYRYERFHSLLKRMGLTTLDRPPGHYGLSLILGGGEVSMWDLAGIYASMARVLNHQYDYSGRYDPADFHAPRYRAGPQGEDGLSKDGLSKEEDGSGKTDKRLEKDGLLDAAGIWFSFRAMEEVVRPGEEMLWRQFTSTQQVAWKTGTSFGFRDGWAIGITPRYVVAVWAGNADGEGRAGLTGITAAAPVLFDIFRLLPAASWFQVPYDKLARIPVCARSGYRATDLCTGADSSYVPKAGLRTGPCPYHQLIHLDASGTQRVTGDCMLPSAMMHQSWFVLPPAMEWYYKDRNQDYRPLPPYAEGCSPHTGNSEAMAFIYPSPGTKIYIPVELNGKRGETVFSVAHRRPAAKIYWHLDGEYLGVTSGLHEIALSPSAGAHTITLVDEEGERLSGRFEILDK</sequence>
<dbReference type="AlphaFoldDB" id="A0A4R3KTR8"/>
<evidence type="ECO:0000259" key="15">
    <source>
        <dbReference type="Pfam" id="PF00912"/>
    </source>
</evidence>
<keyword evidence="5" id="KW-0645">Protease</keyword>
<dbReference type="GO" id="GO:0008658">
    <property type="term" value="F:penicillin binding"/>
    <property type="evidence" value="ECO:0007669"/>
    <property type="project" value="InterPro"/>
</dbReference>
<keyword evidence="8" id="KW-0378">Hydrolase</keyword>
<evidence type="ECO:0000259" key="14">
    <source>
        <dbReference type="Pfam" id="PF00905"/>
    </source>
</evidence>
<dbReference type="PANTHER" id="PTHR32282:SF15">
    <property type="entry name" value="PENICILLIN-BINDING PROTEIN 1C"/>
    <property type="match status" value="1"/>
</dbReference>